<evidence type="ECO:0000256" key="5">
    <source>
        <dbReference type="ARBA" id="ARBA00022898"/>
    </source>
</evidence>
<dbReference type="RefSeq" id="WP_008873711.1">
    <property type="nucleotide sequence ID" value="NZ_CAUM01000043.1"/>
</dbReference>
<sequence length="383" mass="40332">MNDVRKKSVPEGAAGEGATVSDPAAGAILTIDLGAIRENYRRLKARLDGPRCAGVVKADGYGLGAGQVAAALAREGCDIFFVAFVSEGIVLRRVLGSVPAIHVLNGVAPGAEGEAEAARLTAVINSVEQLAAWRAAARRAGRKLPAAIQVDSGMARLGMAAVEVEAIAGDPQAFDGIDMTLVMSHLACADEPAHPANEQQRLEFERLRKKLPKAPASLANSSGIFLEPRFHYDLARPGAALYGINPTPAEPNPMLPVVRLQAKVIQTRMLEAGAGVGYGHSFHTPAPLAAATISFGYADGWHRRAASAAWFEGVRLPFLGRVSMDSIILDISALPPGRLKAGNLVELIGPSRTVDQAAGHAGTIGYEILTSLGHRFHRRYLNG</sequence>
<dbReference type="UniPathway" id="UPA00042">
    <property type="reaction ID" value="UER00497"/>
</dbReference>
<feature type="active site" description="Proton acceptor; specific for L-alanine" evidence="7">
    <location>
        <position position="278"/>
    </location>
</feature>
<dbReference type="PRINTS" id="PR00992">
    <property type="entry name" value="ALARACEMASE"/>
</dbReference>
<keyword evidence="6 7" id="KW-0413">Isomerase</keyword>
<comment type="cofactor">
    <cofactor evidence="2 7 8">
        <name>pyridoxal 5'-phosphate</name>
        <dbReference type="ChEBI" id="CHEBI:597326"/>
    </cofactor>
</comment>
<proteinExistence type="inferred from homology"/>
<feature type="binding site" evidence="7 9">
    <location>
        <position position="324"/>
    </location>
    <ligand>
        <name>substrate</name>
    </ligand>
</feature>
<comment type="function">
    <text evidence="7">Catalyzes the interconversion of L-alanine and D-alanine. May also act on other amino acids.</text>
</comment>
<evidence type="ECO:0000313" key="11">
    <source>
        <dbReference type="EMBL" id="CCV04740.1"/>
    </source>
</evidence>
<dbReference type="InterPro" id="IPR000821">
    <property type="entry name" value="Ala_racemase"/>
</dbReference>
<evidence type="ECO:0000313" key="12">
    <source>
        <dbReference type="Proteomes" id="UP000012062"/>
    </source>
</evidence>
<dbReference type="AlphaFoldDB" id="M5EKL2"/>
<dbReference type="EMBL" id="CAUM01000043">
    <property type="protein sequence ID" value="CCV04740.1"/>
    <property type="molecule type" value="Genomic_DNA"/>
</dbReference>
<evidence type="ECO:0000256" key="2">
    <source>
        <dbReference type="ARBA" id="ARBA00001933"/>
    </source>
</evidence>
<dbReference type="NCBIfam" id="TIGR00492">
    <property type="entry name" value="alr"/>
    <property type="match status" value="1"/>
</dbReference>
<evidence type="ECO:0000256" key="4">
    <source>
        <dbReference type="ARBA" id="ARBA00013089"/>
    </source>
</evidence>
<comment type="caution">
    <text evidence="11">The sequence shown here is derived from an EMBL/GenBank/DDBJ whole genome shotgun (WGS) entry which is preliminary data.</text>
</comment>
<dbReference type="EC" id="5.1.1.1" evidence="4 7"/>
<dbReference type="GO" id="GO:0030632">
    <property type="term" value="P:D-alanine biosynthetic process"/>
    <property type="evidence" value="ECO:0007669"/>
    <property type="project" value="UniProtKB-UniRule"/>
</dbReference>
<dbReference type="Gene3D" id="3.20.20.10">
    <property type="entry name" value="Alanine racemase"/>
    <property type="match status" value="1"/>
</dbReference>
<dbReference type="GO" id="GO:0030170">
    <property type="term" value="F:pyridoxal phosphate binding"/>
    <property type="evidence" value="ECO:0007669"/>
    <property type="project" value="UniProtKB-UniRule"/>
</dbReference>
<dbReference type="InterPro" id="IPR009006">
    <property type="entry name" value="Ala_racemase/Decarboxylase_C"/>
</dbReference>
<dbReference type="InterPro" id="IPR011079">
    <property type="entry name" value="Ala_racemase_C"/>
</dbReference>
<dbReference type="STRING" id="1297569.MESS2_1370037"/>
<dbReference type="PANTHER" id="PTHR30511">
    <property type="entry name" value="ALANINE RACEMASE"/>
    <property type="match status" value="1"/>
</dbReference>
<dbReference type="InterPro" id="IPR001608">
    <property type="entry name" value="Ala_racemase_N"/>
</dbReference>
<feature type="binding site" evidence="7 9">
    <location>
        <position position="156"/>
    </location>
    <ligand>
        <name>substrate</name>
    </ligand>
</feature>
<keyword evidence="5 7" id="KW-0663">Pyridoxal phosphate</keyword>
<comment type="catalytic activity">
    <reaction evidence="1 7">
        <text>L-alanine = D-alanine</text>
        <dbReference type="Rhea" id="RHEA:20249"/>
        <dbReference type="ChEBI" id="CHEBI:57416"/>
        <dbReference type="ChEBI" id="CHEBI:57972"/>
        <dbReference type="EC" id="5.1.1.1"/>
    </reaction>
</comment>
<dbReference type="CDD" id="cd00430">
    <property type="entry name" value="PLPDE_III_AR"/>
    <property type="match status" value="1"/>
</dbReference>
<dbReference type="InterPro" id="IPR029066">
    <property type="entry name" value="PLP-binding_barrel"/>
</dbReference>
<dbReference type="HAMAP" id="MF_01201">
    <property type="entry name" value="Ala_racemase"/>
    <property type="match status" value="1"/>
</dbReference>
<dbReference type="GO" id="GO:0005829">
    <property type="term" value="C:cytosol"/>
    <property type="evidence" value="ECO:0007669"/>
    <property type="project" value="TreeGrafter"/>
</dbReference>
<feature type="modified residue" description="N6-(pyridoxal phosphate)lysine" evidence="7 8">
    <location>
        <position position="57"/>
    </location>
</feature>
<dbReference type="Proteomes" id="UP000012062">
    <property type="component" value="Unassembled WGS sequence"/>
</dbReference>
<dbReference type="Pfam" id="PF01168">
    <property type="entry name" value="Ala_racemase_N"/>
    <property type="match status" value="1"/>
</dbReference>
<accession>M5EKL2</accession>
<dbReference type="PANTHER" id="PTHR30511:SF0">
    <property type="entry name" value="ALANINE RACEMASE, CATABOLIC-RELATED"/>
    <property type="match status" value="1"/>
</dbReference>
<dbReference type="SMART" id="SM01005">
    <property type="entry name" value="Ala_racemase_C"/>
    <property type="match status" value="1"/>
</dbReference>
<dbReference type="eggNOG" id="COG0787">
    <property type="taxonomic scope" value="Bacteria"/>
</dbReference>
<dbReference type="Gene3D" id="2.40.37.10">
    <property type="entry name" value="Lyase, Ornithine Decarboxylase, Chain A, domain 1"/>
    <property type="match status" value="1"/>
</dbReference>
<feature type="active site" description="Proton acceptor; specific for D-alanine" evidence="7">
    <location>
        <position position="57"/>
    </location>
</feature>
<dbReference type="GO" id="GO:0008784">
    <property type="term" value="F:alanine racemase activity"/>
    <property type="evidence" value="ECO:0007669"/>
    <property type="project" value="UniProtKB-UniRule"/>
</dbReference>
<evidence type="ECO:0000256" key="3">
    <source>
        <dbReference type="ARBA" id="ARBA00007880"/>
    </source>
</evidence>
<comment type="pathway">
    <text evidence="7">Amino-acid biosynthesis; D-alanine biosynthesis; D-alanine from L-alanine: step 1/1.</text>
</comment>
<organism evidence="11 12">
    <name type="scientific">Mesorhizobium metallidurans STM 2683</name>
    <dbReference type="NCBI Taxonomy" id="1297569"/>
    <lineage>
        <taxon>Bacteria</taxon>
        <taxon>Pseudomonadati</taxon>
        <taxon>Pseudomonadota</taxon>
        <taxon>Alphaproteobacteria</taxon>
        <taxon>Hyphomicrobiales</taxon>
        <taxon>Phyllobacteriaceae</taxon>
        <taxon>Mesorhizobium</taxon>
    </lineage>
</organism>
<evidence type="ECO:0000256" key="9">
    <source>
        <dbReference type="PIRSR" id="PIRSR600821-52"/>
    </source>
</evidence>
<evidence type="ECO:0000256" key="1">
    <source>
        <dbReference type="ARBA" id="ARBA00000316"/>
    </source>
</evidence>
<dbReference type="OrthoDB" id="9813814at2"/>
<evidence type="ECO:0000256" key="8">
    <source>
        <dbReference type="PIRSR" id="PIRSR600821-50"/>
    </source>
</evidence>
<dbReference type="PROSITE" id="PS00395">
    <property type="entry name" value="ALANINE_RACEMASE"/>
    <property type="match status" value="1"/>
</dbReference>
<evidence type="ECO:0000256" key="6">
    <source>
        <dbReference type="ARBA" id="ARBA00023235"/>
    </source>
</evidence>
<feature type="domain" description="Alanine racemase C-terminal" evidence="10">
    <location>
        <begin position="257"/>
        <end position="381"/>
    </location>
</feature>
<protein>
    <recommendedName>
        <fullName evidence="4 7">Alanine racemase</fullName>
        <ecNumber evidence="4 7">5.1.1.1</ecNumber>
    </recommendedName>
</protein>
<gene>
    <name evidence="11" type="primary">dadB</name>
    <name evidence="11" type="ORF">MESS2_1370037</name>
</gene>
<dbReference type="Pfam" id="PF00842">
    <property type="entry name" value="Ala_racemase_C"/>
    <property type="match status" value="1"/>
</dbReference>
<evidence type="ECO:0000259" key="10">
    <source>
        <dbReference type="SMART" id="SM01005"/>
    </source>
</evidence>
<dbReference type="SUPFAM" id="SSF51419">
    <property type="entry name" value="PLP-binding barrel"/>
    <property type="match status" value="1"/>
</dbReference>
<comment type="similarity">
    <text evidence="3 7">Belongs to the alanine racemase family.</text>
</comment>
<keyword evidence="12" id="KW-1185">Reference proteome</keyword>
<name>M5EKL2_9HYPH</name>
<dbReference type="SUPFAM" id="SSF50621">
    <property type="entry name" value="Alanine racemase C-terminal domain-like"/>
    <property type="match status" value="1"/>
</dbReference>
<evidence type="ECO:0000256" key="7">
    <source>
        <dbReference type="HAMAP-Rule" id="MF_01201"/>
    </source>
</evidence>
<reference evidence="11 12" key="1">
    <citation type="submission" date="2013-02" db="EMBL/GenBank/DDBJ databases">
        <authorList>
            <person name="Genoscope - CEA"/>
        </authorList>
    </citation>
    <scope>NUCLEOTIDE SEQUENCE [LARGE SCALE GENOMIC DNA]</scope>
    <source>
        <strain evidence="11 12">STM 2683</strain>
    </source>
</reference>
<dbReference type="InterPro" id="IPR020622">
    <property type="entry name" value="Ala_racemase_pyridoxalP-BS"/>
</dbReference>